<name>A0A347ZQQ7_9CHLR</name>
<keyword evidence="5" id="KW-0201">Cytochrome c-type biogenesis</keyword>
<dbReference type="PANTHER" id="PTHR30071:SF1">
    <property type="entry name" value="CYTOCHROME B_B6 PROTEIN-RELATED"/>
    <property type="match status" value="1"/>
</dbReference>
<evidence type="ECO:0000256" key="4">
    <source>
        <dbReference type="ARBA" id="ARBA00022692"/>
    </source>
</evidence>
<dbReference type="InterPro" id="IPR003557">
    <property type="entry name" value="Cyt_c_biogenesis_CcmC"/>
</dbReference>
<dbReference type="GO" id="GO:0017004">
    <property type="term" value="P:cytochrome complex assembly"/>
    <property type="evidence" value="ECO:0007669"/>
    <property type="project" value="UniProtKB-KW"/>
</dbReference>
<dbReference type="Pfam" id="PF01578">
    <property type="entry name" value="Cytochrom_C_asm"/>
    <property type="match status" value="1"/>
</dbReference>
<dbReference type="GO" id="GO:0020037">
    <property type="term" value="F:heme binding"/>
    <property type="evidence" value="ECO:0007669"/>
    <property type="project" value="InterPro"/>
</dbReference>
<evidence type="ECO:0000256" key="8">
    <source>
        <dbReference type="SAM" id="Phobius"/>
    </source>
</evidence>
<keyword evidence="6 8" id="KW-1133">Transmembrane helix</keyword>
<dbReference type="Proteomes" id="UP000256388">
    <property type="component" value="Unassembled WGS sequence"/>
</dbReference>
<feature type="transmembrane region" description="Helical" evidence="8">
    <location>
        <begin position="146"/>
        <end position="166"/>
    </location>
</feature>
<evidence type="ECO:0000313" key="10">
    <source>
        <dbReference type="EMBL" id="REG11806.1"/>
    </source>
</evidence>
<comment type="similarity">
    <text evidence="2">Belongs to the CcmC/CycZ/HelC family.</text>
</comment>
<protein>
    <recommendedName>
        <fullName evidence="3">Heme exporter protein C</fullName>
    </recommendedName>
</protein>
<gene>
    <name evidence="10" type="ORF">DFR64_1699</name>
</gene>
<evidence type="ECO:0000259" key="9">
    <source>
        <dbReference type="Pfam" id="PF01578"/>
    </source>
</evidence>
<feature type="transmembrane region" description="Helical" evidence="8">
    <location>
        <begin position="186"/>
        <end position="208"/>
    </location>
</feature>
<evidence type="ECO:0000256" key="3">
    <source>
        <dbReference type="ARBA" id="ARBA00016463"/>
    </source>
</evidence>
<accession>A0A347ZQQ7</accession>
<dbReference type="EMBL" id="QUMS01000001">
    <property type="protein sequence ID" value="REG11806.1"/>
    <property type="molecule type" value="Genomic_DNA"/>
</dbReference>
<keyword evidence="4 8" id="KW-0812">Transmembrane</keyword>
<comment type="caution">
    <text evidence="10">The sequence shown here is derived from an EMBL/GenBank/DDBJ whole genome shotgun (WGS) entry which is preliminary data.</text>
</comment>
<reference evidence="10 11" key="1">
    <citation type="submission" date="2018-08" db="EMBL/GenBank/DDBJ databases">
        <title>Genomic Encyclopedia of Type Strains, Phase IV (KMG-IV): sequencing the most valuable type-strain genomes for metagenomic binning, comparative biology and taxonomic classification.</title>
        <authorList>
            <person name="Goeker M."/>
        </authorList>
    </citation>
    <scope>NUCLEOTIDE SEQUENCE [LARGE SCALE GENOMIC DNA]</scope>
    <source>
        <strain evidence="10 11">DSM 23923</strain>
    </source>
</reference>
<dbReference type="PRINTS" id="PR01386">
    <property type="entry name" value="CCMCBIOGNSIS"/>
</dbReference>
<dbReference type="AlphaFoldDB" id="A0A347ZQQ7"/>
<proteinExistence type="inferred from homology"/>
<feature type="transmembrane region" description="Helical" evidence="8">
    <location>
        <begin position="84"/>
        <end position="104"/>
    </location>
</feature>
<dbReference type="RefSeq" id="WP_116224922.1">
    <property type="nucleotide sequence ID" value="NZ_AP018437.1"/>
</dbReference>
<feature type="domain" description="Cytochrome c assembly protein" evidence="9">
    <location>
        <begin position="10"/>
        <end position="173"/>
    </location>
</feature>
<dbReference type="InterPro" id="IPR002541">
    <property type="entry name" value="Cyt_c_assembly"/>
</dbReference>
<feature type="transmembrane region" description="Helical" evidence="8">
    <location>
        <begin position="116"/>
        <end position="134"/>
    </location>
</feature>
<sequence length="234" mass="26633">MQTSARTPKLINLLIALSAILLIGALWMVFAYAPLEQTMGIVQKIFYFHVSSAWVGFFAFFVTFVGSLLYLLRGQDRWDRLAVASAEIGFVFISITLVSGMLWAKPVWGAYWVWEMRLTISLIQWLIYFSYTLLRRSLAHTEDAARVSAVYGIVAFVTVPLSWFAIRWWRTIHPQVFSSSSSGLPASMLATLLVCLGAFSVLYFTFLLQRLRLEKLVRERLAVLSAEADREWAA</sequence>
<keyword evidence="7 8" id="KW-0472">Membrane</keyword>
<feature type="transmembrane region" description="Helical" evidence="8">
    <location>
        <begin position="45"/>
        <end position="72"/>
    </location>
</feature>
<evidence type="ECO:0000256" key="1">
    <source>
        <dbReference type="ARBA" id="ARBA00004141"/>
    </source>
</evidence>
<feature type="transmembrane region" description="Helical" evidence="8">
    <location>
        <begin position="12"/>
        <end position="33"/>
    </location>
</feature>
<dbReference type="InterPro" id="IPR045062">
    <property type="entry name" value="Cyt_c_biogenesis_CcsA/CcmC"/>
</dbReference>
<dbReference type="OrthoDB" id="9814290at2"/>
<evidence type="ECO:0000256" key="6">
    <source>
        <dbReference type="ARBA" id="ARBA00022989"/>
    </source>
</evidence>
<organism evidence="10 11">
    <name type="scientific">Pelolinea submarina</name>
    <dbReference type="NCBI Taxonomy" id="913107"/>
    <lineage>
        <taxon>Bacteria</taxon>
        <taxon>Bacillati</taxon>
        <taxon>Chloroflexota</taxon>
        <taxon>Anaerolineae</taxon>
        <taxon>Anaerolineales</taxon>
        <taxon>Anaerolineaceae</taxon>
        <taxon>Pelolinea</taxon>
    </lineage>
</organism>
<dbReference type="GO" id="GO:0005886">
    <property type="term" value="C:plasma membrane"/>
    <property type="evidence" value="ECO:0007669"/>
    <property type="project" value="TreeGrafter"/>
</dbReference>
<comment type="subcellular location">
    <subcellularLocation>
        <location evidence="1">Membrane</location>
        <topology evidence="1">Multi-pass membrane protein</topology>
    </subcellularLocation>
</comment>
<dbReference type="GO" id="GO:0015232">
    <property type="term" value="F:heme transmembrane transporter activity"/>
    <property type="evidence" value="ECO:0007669"/>
    <property type="project" value="InterPro"/>
</dbReference>
<dbReference type="PANTHER" id="PTHR30071">
    <property type="entry name" value="HEME EXPORTER PROTEIN C"/>
    <property type="match status" value="1"/>
</dbReference>
<evidence type="ECO:0000256" key="5">
    <source>
        <dbReference type="ARBA" id="ARBA00022748"/>
    </source>
</evidence>
<evidence type="ECO:0000256" key="2">
    <source>
        <dbReference type="ARBA" id="ARBA00005840"/>
    </source>
</evidence>
<evidence type="ECO:0000313" key="11">
    <source>
        <dbReference type="Proteomes" id="UP000256388"/>
    </source>
</evidence>
<evidence type="ECO:0000256" key="7">
    <source>
        <dbReference type="ARBA" id="ARBA00023136"/>
    </source>
</evidence>
<keyword evidence="11" id="KW-1185">Reference proteome</keyword>